<feature type="region of interest" description="Disordered" evidence="1">
    <location>
        <begin position="120"/>
        <end position="170"/>
    </location>
</feature>
<feature type="region of interest" description="Disordered" evidence="1">
    <location>
        <begin position="1"/>
        <end position="22"/>
    </location>
</feature>
<organism evidence="2 3">
    <name type="scientific">Artemisia annua</name>
    <name type="common">Sweet wormwood</name>
    <dbReference type="NCBI Taxonomy" id="35608"/>
    <lineage>
        <taxon>Eukaryota</taxon>
        <taxon>Viridiplantae</taxon>
        <taxon>Streptophyta</taxon>
        <taxon>Embryophyta</taxon>
        <taxon>Tracheophyta</taxon>
        <taxon>Spermatophyta</taxon>
        <taxon>Magnoliopsida</taxon>
        <taxon>eudicotyledons</taxon>
        <taxon>Gunneridae</taxon>
        <taxon>Pentapetalae</taxon>
        <taxon>asterids</taxon>
        <taxon>campanulids</taxon>
        <taxon>Asterales</taxon>
        <taxon>Asteraceae</taxon>
        <taxon>Asteroideae</taxon>
        <taxon>Anthemideae</taxon>
        <taxon>Artemisiinae</taxon>
        <taxon>Artemisia</taxon>
    </lineage>
</organism>
<dbReference type="Proteomes" id="UP000245207">
    <property type="component" value="Unassembled WGS sequence"/>
</dbReference>
<geneLocation type="chloroplast" evidence="2"/>
<feature type="compositionally biased region" description="Polar residues" evidence="1">
    <location>
        <begin position="1"/>
        <end position="16"/>
    </location>
</feature>
<dbReference type="AlphaFoldDB" id="A0A2U1QFX3"/>
<dbReference type="EMBL" id="PKPP01000155">
    <property type="protein sequence ID" value="PWA96873.1"/>
    <property type="molecule type" value="Genomic_DNA"/>
</dbReference>
<feature type="compositionally biased region" description="Polar residues" evidence="1">
    <location>
        <begin position="120"/>
        <end position="136"/>
    </location>
</feature>
<keyword evidence="2" id="KW-0934">Plastid</keyword>
<feature type="region of interest" description="Disordered" evidence="1">
    <location>
        <begin position="66"/>
        <end position="103"/>
    </location>
</feature>
<accession>A0A2U1QFX3</accession>
<keyword evidence="3" id="KW-1185">Reference proteome</keyword>
<evidence type="ECO:0000256" key="1">
    <source>
        <dbReference type="SAM" id="MobiDB-lite"/>
    </source>
</evidence>
<name>A0A2U1QFX3_ARTAN</name>
<evidence type="ECO:0000313" key="3">
    <source>
        <dbReference type="Proteomes" id="UP000245207"/>
    </source>
</evidence>
<dbReference type="OrthoDB" id="10367928at2759"/>
<proteinExistence type="predicted"/>
<evidence type="ECO:0000313" key="2">
    <source>
        <dbReference type="EMBL" id="PWA96873.1"/>
    </source>
</evidence>
<comment type="caution">
    <text evidence="2">The sequence shown here is derived from an EMBL/GenBank/DDBJ whole genome shotgun (WGS) entry which is preliminary data.</text>
</comment>
<protein>
    <submittedName>
        <fullName evidence="2">Uncharacterized protein</fullName>
    </submittedName>
</protein>
<gene>
    <name evidence="2" type="ORF">CTI12_AA035400</name>
</gene>
<reference evidence="2 3" key="1">
    <citation type="journal article" date="2018" name="Mol. Plant">
        <title>The genome of Artemisia annua provides insight into the evolution of Asteraceae family and artemisinin biosynthesis.</title>
        <authorList>
            <person name="Shen Q."/>
            <person name="Zhang L."/>
            <person name="Liao Z."/>
            <person name="Wang S."/>
            <person name="Yan T."/>
            <person name="Shi P."/>
            <person name="Liu M."/>
            <person name="Fu X."/>
            <person name="Pan Q."/>
            <person name="Wang Y."/>
            <person name="Lv Z."/>
            <person name="Lu X."/>
            <person name="Zhang F."/>
            <person name="Jiang W."/>
            <person name="Ma Y."/>
            <person name="Chen M."/>
            <person name="Hao X."/>
            <person name="Li L."/>
            <person name="Tang Y."/>
            <person name="Lv G."/>
            <person name="Zhou Y."/>
            <person name="Sun X."/>
            <person name="Brodelius P.E."/>
            <person name="Rose J.K.C."/>
            <person name="Tang K."/>
        </authorList>
    </citation>
    <scope>NUCLEOTIDE SEQUENCE [LARGE SCALE GENOMIC DNA]</scope>
    <source>
        <strain evidence="3">cv. Huhao1</strain>
        <tissue evidence="2">Leaf</tissue>
    </source>
</reference>
<sequence length="170" mass="19379">MATRTNCPCTDTSKGSKGSVGQKIRGKIAQTYIQRKDLRILYKKGKISKSRLGTSNRRIRKEEIRVEKKGNGILHKGRERKGDSTNKSEKGSKEGTHLDRTTTGDRIWKEINMFSRTNRFTPSMTEHQGNNGQSRQRQARMLLPTRPIQGNLTLRAENPSHFRQRGNDDG</sequence>
<feature type="compositionally biased region" description="Basic and acidic residues" evidence="1">
    <location>
        <begin position="80"/>
        <end position="103"/>
    </location>
</feature>
<keyword evidence="2" id="KW-0150">Chloroplast</keyword>